<protein>
    <submittedName>
        <fullName evidence="5">Helix-turn-helix domain-containing protein</fullName>
    </submittedName>
</protein>
<dbReference type="EMBL" id="JBHULV010000028">
    <property type="protein sequence ID" value="MFD2731872.1"/>
    <property type="molecule type" value="Genomic_DNA"/>
</dbReference>
<name>A0ABW5TRK3_9SPHI</name>
<evidence type="ECO:0000313" key="6">
    <source>
        <dbReference type="Proteomes" id="UP001597546"/>
    </source>
</evidence>
<dbReference type="Pfam" id="PF12833">
    <property type="entry name" value="HTH_18"/>
    <property type="match status" value="1"/>
</dbReference>
<comment type="caution">
    <text evidence="5">The sequence shown here is derived from an EMBL/GenBank/DDBJ whole genome shotgun (WGS) entry which is preliminary data.</text>
</comment>
<dbReference type="RefSeq" id="WP_379043484.1">
    <property type="nucleotide sequence ID" value="NZ_JBHSKW010000032.1"/>
</dbReference>
<dbReference type="InterPro" id="IPR009057">
    <property type="entry name" value="Homeodomain-like_sf"/>
</dbReference>
<keyword evidence="6" id="KW-1185">Reference proteome</keyword>
<dbReference type="Gene3D" id="1.10.10.60">
    <property type="entry name" value="Homeodomain-like"/>
    <property type="match status" value="1"/>
</dbReference>
<dbReference type="PANTHER" id="PTHR47893">
    <property type="entry name" value="REGULATORY PROTEIN PCHR"/>
    <property type="match status" value="1"/>
</dbReference>
<evidence type="ECO:0000256" key="3">
    <source>
        <dbReference type="ARBA" id="ARBA00023163"/>
    </source>
</evidence>
<accession>A0ABW5TRK3</accession>
<evidence type="ECO:0000256" key="2">
    <source>
        <dbReference type="ARBA" id="ARBA00023125"/>
    </source>
</evidence>
<feature type="domain" description="HTH araC/xylS-type" evidence="4">
    <location>
        <begin position="208"/>
        <end position="306"/>
    </location>
</feature>
<keyword evidence="3" id="KW-0804">Transcription</keyword>
<dbReference type="Proteomes" id="UP001597546">
    <property type="component" value="Unassembled WGS sequence"/>
</dbReference>
<evidence type="ECO:0000313" key="5">
    <source>
        <dbReference type="EMBL" id="MFD2731872.1"/>
    </source>
</evidence>
<keyword evidence="1" id="KW-0805">Transcription regulation</keyword>
<proteinExistence type="predicted"/>
<gene>
    <name evidence="5" type="ORF">ACFSSE_09150</name>
</gene>
<dbReference type="PANTHER" id="PTHR47893:SF1">
    <property type="entry name" value="REGULATORY PROTEIN PCHR"/>
    <property type="match status" value="1"/>
</dbReference>
<reference evidence="6" key="1">
    <citation type="journal article" date="2019" name="Int. J. Syst. Evol. Microbiol.">
        <title>The Global Catalogue of Microorganisms (GCM) 10K type strain sequencing project: providing services to taxonomists for standard genome sequencing and annotation.</title>
        <authorList>
            <consortium name="The Broad Institute Genomics Platform"/>
            <consortium name="The Broad Institute Genome Sequencing Center for Infectious Disease"/>
            <person name="Wu L."/>
            <person name="Ma J."/>
        </authorList>
    </citation>
    <scope>NUCLEOTIDE SEQUENCE [LARGE SCALE GENOMIC DNA]</scope>
    <source>
        <strain evidence="6">KCTC 42456</strain>
    </source>
</reference>
<dbReference type="InterPro" id="IPR018062">
    <property type="entry name" value="HTH_AraC-typ_CS"/>
</dbReference>
<dbReference type="PROSITE" id="PS01124">
    <property type="entry name" value="HTH_ARAC_FAMILY_2"/>
    <property type="match status" value="1"/>
</dbReference>
<dbReference type="InterPro" id="IPR053142">
    <property type="entry name" value="PchR_regulatory_protein"/>
</dbReference>
<dbReference type="InterPro" id="IPR018060">
    <property type="entry name" value="HTH_AraC"/>
</dbReference>
<keyword evidence="2" id="KW-0238">DNA-binding</keyword>
<dbReference type="SMART" id="SM00342">
    <property type="entry name" value="HTH_ARAC"/>
    <property type="match status" value="1"/>
</dbReference>
<dbReference type="PROSITE" id="PS00041">
    <property type="entry name" value="HTH_ARAC_FAMILY_1"/>
    <property type="match status" value="1"/>
</dbReference>
<evidence type="ECO:0000256" key="1">
    <source>
        <dbReference type="ARBA" id="ARBA00023015"/>
    </source>
</evidence>
<sequence length="307" mass="35146">MTIYGKLLTQEEIIQVAYPVITTDFEGLTESAGLPFKDYVVKNFRIDDKIASDIELSVSENVVLMQFCVDGTFTFKNSDSKKTFSFGNGQCNIIYLPKGNYGITSFLSEINLISVYLSQDFFFRQIQQVNPAFMIKSTNLFQALFSKNISITHRLKNILNEIVNCEFDGHLKILYLKAKVIELLILQLAQHEEEKTISLKPEDIEKMTIIKDLIETNFNEVYSLSYLAKVAGTNEQYLKKHFKILFGNTVFGYMLACKMEKAKEMLSTGKHQITEVSEIVGYKHATHFTTAFKKFFGYLPSLVKRSL</sequence>
<organism evidence="5 6">
    <name type="scientific">Pedobacter alpinus</name>
    <dbReference type="NCBI Taxonomy" id="1590643"/>
    <lineage>
        <taxon>Bacteria</taxon>
        <taxon>Pseudomonadati</taxon>
        <taxon>Bacteroidota</taxon>
        <taxon>Sphingobacteriia</taxon>
        <taxon>Sphingobacteriales</taxon>
        <taxon>Sphingobacteriaceae</taxon>
        <taxon>Pedobacter</taxon>
    </lineage>
</organism>
<dbReference type="SUPFAM" id="SSF46689">
    <property type="entry name" value="Homeodomain-like"/>
    <property type="match status" value="1"/>
</dbReference>
<evidence type="ECO:0000259" key="4">
    <source>
        <dbReference type="PROSITE" id="PS01124"/>
    </source>
</evidence>